<name>A0A2N9FQZ5_FAGSY</name>
<dbReference type="EMBL" id="OIVN01001060">
    <property type="protein sequence ID" value="SPC89341.1"/>
    <property type="molecule type" value="Genomic_DNA"/>
</dbReference>
<organism evidence="1">
    <name type="scientific">Fagus sylvatica</name>
    <name type="common">Beechnut</name>
    <dbReference type="NCBI Taxonomy" id="28930"/>
    <lineage>
        <taxon>Eukaryota</taxon>
        <taxon>Viridiplantae</taxon>
        <taxon>Streptophyta</taxon>
        <taxon>Embryophyta</taxon>
        <taxon>Tracheophyta</taxon>
        <taxon>Spermatophyta</taxon>
        <taxon>Magnoliopsida</taxon>
        <taxon>eudicotyledons</taxon>
        <taxon>Gunneridae</taxon>
        <taxon>Pentapetalae</taxon>
        <taxon>rosids</taxon>
        <taxon>fabids</taxon>
        <taxon>Fagales</taxon>
        <taxon>Fagaceae</taxon>
        <taxon>Fagus</taxon>
    </lineage>
</organism>
<proteinExistence type="predicted"/>
<dbReference type="PANTHER" id="PTHR47481">
    <property type="match status" value="1"/>
</dbReference>
<reference evidence="1" key="1">
    <citation type="submission" date="2018-02" db="EMBL/GenBank/DDBJ databases">
        <authorList>
            <person name="Cohen D.B."/>
            <person name="Kent A.D."/>
        </authorList>
    </citation>
    <scope>NUCLEOTIDE SEQUENCE</scope>
</reference>
<protein>
    <submittedName>
        <fullName evidence="1">Uncharacterized protein</fullName>
    </submittedName>
</protein>
<dbReference type="AlphaFoldDB" id="A0A2N9FQZ5"/>
<sequence>MASSSSNLTTSSALSASPPTSLTAVHHLITIKLTRDNYLLWKAQIVPYLRGQHLFAFLNGSRSAPPPSFPTQHAEAIALVPNPEFQAWHLQDQLILSALISSLSKNILAHVVKCSTSRNGAKCITICSKY</sequence>
<evidence type="ECO:0000313" key="1">
    <source>
        <dbReference type="EMBL" id="SPC89341.1"/>
    </source>
</evidence>
<gene>
    <name evidence="1" type="ORF">FSB_LOCUS17223</name>
</gene>
<dbReference type="PANTHER" id="PTHR47481:SF10">
    <property type="entry name" value="COPIA-LIKE POLYPROTEIN_RETROTRANSPOSON"/>
    <property type="match status" value="1"/>
</dbReference>
<accession>A0A2N9FQZ5</accession>